<dbReference type="EMBL" id="GAIX01006208">
    <property type="protein sequence ID" value="JAA86352.1"/>
    <property type="molecule type" value="Transcribed_RNA"/>
</dbReference>
<evidence type="ECO:0000313" key="1">
    <source>
        <dbReference type="EMBL" id="JAA86352.1"/>
    </source>
</evidence>
<reference evidence="1" key="2">
    <citation type="submission" date="2013-05" db="EMBL/GenBank/DDBJ databases">
        <authorList>
            <person name="Carter J.-M."/>
            <person name="Baker S.C."/>
            <person name="Pink R."/>
            <person name="Carter D.R.F."/>
            <person name="Collins A."/>
            <person name="Tomlin J."/>
            <person name="Gibbs M."/>
            <person name="Breuker C.J."/>
        </authorList>
    </citation>
    <scope>NUCLEOTIDE SEQUENCE</scope>
    <source>
        <tissue evidence="1">Ovary</tissue>
    </source>
</reference>
<proteinExistence type="predicted"/>
<accession>S4PWT9</accession>
<sequence>MTPAFARGYARSNVGFINKFGLSFFQQFLSFTVPLKTHTLFLSTHICIYNISCLIHIRQTFNIDYSSETRS</sequence>
<protein>
    <submittedName>
        <fullName evidence="1">Uncharacterized protein</fullName>
    </submittedName>
</protein>
<reference evidence="1" key="1">
    <citation type="journal article" date="2013" name="BMC Genomics">
        <title>Unscrambling butterfly oogenesis.</title>
        <authorList>
            <person name="Carter J.M."/>
            <person name="Baker S.C."/>
            <person name="Pink R."/>
            <person name="Carter D.R."/>
            <person name="Collins A."/>
            <person name="Tomlin J."/>
            <person name="Gibbs M."/>
            <person name="Breuker C.J."/>
        </authorList>
    </citation>
    <scope>NUCLEOTIDE SEQUENCE</scope>
    <source>
        <tissue evidence="1">Ovary</tissue>
    </source>
</reference>
<dbReference type="AlphaFoldDB" id="S4PWT9"/>
<name>S4PWT9_9NEOP</name>
<organism evidence="1">
    <name type="scientific">Pararge aegeria</name>
    <name type="common">speckled wood butterfly</name>
    <dbReference type="NCBI Taxonomy" id="116150"/>
    <lineage>
        <taxon>Eukaryota</taxon>
        <taxon>Metazoa</taxon>
        <taxon>Ecdysozoa</taxon>
        <taxon>Arthropoda</taxon>
        <taxon>Hexapoda</taxon>
        <taxon>Insecta</taxon>
        <taxon>Pterygota</taxon>
        <taxon>Neoptera</taxon>
        <taxon>Endopterygota</taxon>
        <taxon>Lepidoptera</taxon>
        <taxon>Glossata</taxon>
        <taxon>Ditrysia</taxon>
        <taxon>Papilionoidea</taxon>
        <taxon>Nymphalidae</taxon>
        <taxon>Satyrinae</taxon>
        <taxon>Satyrini</taxon>
        <taxon>Parargina</taxon>
        <taxon>Pararge</taxon>
    </lineage>
</organism>